<sequence>MEVFLILLLITGVISLLVVYAHKGSSNDQGSSLGINLDEEAQIYRAAYLSAVEPQVALQLAQRLAGKARQQGLLPIPAALYRQGNQAQALEILAELDETCQPMALYRLLETLLDKDGPQAVLSLLERLHQPLPSAPLLRIPLLVARGELEQARALLVTFGVEQLNQGCASEHRKLATLQRSVGLAEQAAISIGLAWQLQLKQPADELDPYEVEQTLREYRAQGQDVQFPAMAAQLPASAQIIVVVLLIQAGKFDAGFELLAQNPEPEDYCGYPPLLKLILDASRPDLAASLIAQVPVRHASEMLLSLLHWHVARHELAEAEAALQACAVAPSQRLWCLLSLWRTYFEEHPHWCAHLLEQALLTLETWRGAEQWPWHRLLIVETQLWVQAALAPERRDSELIRNGLEEVALLNTQLEYADRPVKQAAQAKLLHDLEQTRPAVELLDQTVQALDDEAQNAAMDPAEKNYHLAQLALVYLYIDEQAKAAELKSRVEQHVSYTSQLSHATLLNHIRQQRFEEAIAGLELGSLFNSENPLQQLHLALETLSQSAPEQAHRLRQKLLDRLADDSLWSQPSAA</sequence>
<dbReference type="EMBL" id="PYJM01000002">
    <property type="protein sequence ID" value="PUA45482.1"/>
    <property type="molecule type" value="Genomic_DNA"/>
</dbReference>
<evidence type="ECO:0000313" key="1">
    <source>
        <dbReference type="EMBL" id="PUA45482.1"/>
    </source>
</evidence>
<dbReference type="AlphaFoldDB" id="A0A2T6GMW6"/>
<evidence type="ECO:0000313" key="2">
    <source>
        <dbReference type="Proteomes" id="UP000244178"/>
    </source>
</evidence>
<reference evidence="1 2" key="1">
    <citation type="submission" date="2018-03" db="EMBL/GenBank/DDBJ databases">
        <title>Draft genome sequence of the plant growth promoting rhizobacterium Pseudomonas protegens strain BNJ-SS-45 isolated from wheat (Triticum aestivum) rhizosphere.</title>
        <authorList>
            <person name="Bajpai A."/>
            <person name="Shende K."/>
            <person name="Meena N."/>
            <person name="Upadhyayula S.R."/>
            <person name="Suravajhala P."/>
            <person name="Medicherla K.M."/>
            <person name="Johri B.N."/>
        </authorList>
    </citation>
    <scope>NUCLEOTIDE SEQUENCE [LARGE SCALE GENOMIC DNA]</scope>
    <source>
        <strain evidence="1 2">BNJ-SS-45</strain>
    </source>
</reference>
<accession>A0A2T6GMW6</accession>
<name>A0A2T6GMW6_9PSED</name>
<comment type="caution">
    <text evidence="1">The sequence shown here is derived from an EMBL/GenBank/DDBJ whole genome shotgun (WGS) entry which is preliminary data.</text>
</comment>
<organism evidence="1 2">
    <name type="scientific">Pseudomonas protegens</name>
    <dbReference type="NCBI Taxonomy" id="380021"/>
    <lineage>
        <taxon>Bacteria</taxon>
        <taxon>Pseudomonadati</taxon>
        <taxon>Pseudomonadota</taxon>
        <taxon>Gammaproteobacteria</taxon>
        <taxon>Pseudomonadales</taxon>
        <taxon>Pseudomonadaceae</taxon>
        <taxon>Pseudomonas</taxon>
    </lineage>
</organism>
<dbReference type="Proteomes" id="UP000244178">
    <property type="component" value="Unassembled WGS sequence"/>
</dbReference>
<dbReference type="RefSeq" id="WP_108544428.1">
    <property type="nucleotide sequence ID" value="NZ_PYJM01000002.1"/>
</dbReference>
<proteinExistence type="predicted"/>
<protein>
    <submittedName>
        <fullName evidence="1">Uncharacterized protein</fullName>
    </submittedName>
</protein>
<gene>
    <name evidence="1" type="ORF">C5U62_08300</name>
</gene>